<organism evidence="8 9">
    <name type="scientific">Emericellopsis cladophorae</name>
    <dbReference type="NCBI Taxonomy" id="2686198"/>
    <lineage>
        <taxon>Eukaryota</taxon>
        <taxon>Fungi</taxon>
        <taxon>Dikarya</taxon>
        <taxon>Ascomycota</taxon>
        <taxon>Pezizomycotina</taxon>
        <taxon>Sordariomycetes</taxon>
        <taxon>Hypocreomycetidae</taxon>
        <taxon>Hypocreales</taxon>
        <taxon>Bionectriaceae</taxon>
        <taxon>Emericellopsis</taxon>
    </lineage>
</organism>
<evidence type="ECO:0000313" key="8">
    <source>
        <dbReference type="EMBL" id="KAI6783682.1"/>
    </source>
</evidence>
<dbReference type="RefSeq" id="XP_051364538.1">
    <property type="nucleotide sequence ID" value="XM_051504159.1"/>
</dbReference>
<dbReference type="EMBL" id="JAGIXG020000007">
    <property type="protein sequence ID" value="KAI6783682.1"/>
    <property type="molecule type" value="Genomic_DNA"/>
</dbReference>
<proteinExistence type="inferred from homology"/>
<dbReference type="NCBIfam" id="TIGR02432">
    <property type="entry name" value="lysidine_TilS_N"/>
    <property type="match status" value="1"/>
</dbReference>
<dbReference type="InterPro" id="IPR011063">
    <property type="entry name" value="TilS/TtcA_N"/>
</dbReference>
<dbReference type="InterPro" id="IPR012795">
    <property type="entry name" value="tRNA_Ile_lys_synt_N"/>
</dbReference>
<dbReference type="InterPro" id="IPR014729">
    <property type="entry name" value="Rossmann-like_a/b/a_fold"/>
</dbReference>
<keyword evidence="3" id="KW-0819">tRNA processing</keyword>
<feature type="domain" description="tRNA(Ile)-lysidine/2-thiocytidine synthase N-terminal" evidence="7">
    <location>
        <begin position="46"/>
        <end position="238"/>
    </location>
</feature>
<dbReference type="PANTHER" id="PTHR43033">
    <property type="entry name" value="TRNA(ILE)-LYSIDINE SYNTHASE-RELATED"/>
    <property type="match status" value="1"/>
</dbReference>
<dbReference type="SUPFAM" id="SSF52402">
    <property type="entry name" value="Adenine nucleotide alpha hydrolases-like"/>
    <property type="match status" value="1"/>
</dbReference>
<dbReference type="EC" id="6.3.4.19" evidence="1"/>
<comment type="caution">
    <text evidence="8">The sequence shown here is derived from an EMBL/GenBank/DDBJ whole genome shotgun (WGS) entry which is preliminary data.</text>
</comment>
<dbReference type="PANTHER" id="PTHR43033:SF1">
    <property type="entry name" value="TRNA(ILE)-LYSIDINE SYNTHASE-RELATED"/>
    <property type="match status" value="1"/>
</dbReference>
<feature type="domain" description="tRNA(Ile)-lysidine/2-thiocytidine synthase N-terminal" evidence="7">
    <location>
        <begin position="281"/>
        <end position="327"/>
    </location>
</feature>
<protein>
    <recommendedName>
        <fullName evidence="1">tRNA(Ile)-lysidine synthetase</fullName>
        <ecNumber evidence="1">6.3.4.19</ecNumber>
    </recommendedName>
</protein>
<dbReference type="GO" id="GO:0005524">
    <property type="term" value="F:ATP binding"/>
    <property type="evidence" value="ECO:0007669"/>
    <property type="project" value="UniProtKB-KW"/>
</dbReference>
<accession>A0A9Q0BFP6</accession>
<dbReference type="OrthoDB" id="434144at2759"/>
<evidence type="ECO:0000256" key="5">
    <source>
        <dbReference type="ARBA" id="ARBA00022840"/>
    </source>
</evidence>
<evidence type="ECO:0000256" key="3">
    <source>
        <dbReference type="ARBA" id="ARBA00022694"/>
    </source>
</evidence>
<dbReference type="Gene3D" id="3.40.50.620">
    <property type="entry name" value="HUPs"/>
    <property type="match status" value="1"/>
</dbReference>
<evidence type="ECO:0000256" key="2">
    <source>
        <dbReference type="ARBA" id="ARBA00022598"/>
    </source>
</evidence>
<keyword evidence="4" id="KW-0547">Nucleotide-binding</keyword>
<dbReference type="Pfam" id="PF01171">
    <property type="entry name" value="ATP_bind_3"/>
    <property type="match status" value="2"/>
</dbReference>
<evidence type="ECO:0000313" key="9">
    <source>
        <dbReference type="Proteomes" id="UP001055219"/>
    </source>
</evidence>
<dbReference type="Proteomes" id="UP001055219">
    <property type="component" value="Unassembled WGS sequence"/>
</dbReference>
<name>A0A9Q0BFP6_9HYPO</name>
<evidence type="ECO:0000256" key="4">
    <source>
        <dbReference type="ARBA" id="ARBA00022741"/>
    </source>
</evidence>
<reference evidence="8" key="2">
    <citation type="submission" date="2022-07" db="EMBL/GenBank/DDBJ databases">
        <authorList>
            <person name="Goncalves M.F.M."/>
            <person name="Hilario S."/>
            <person name="Van De Peer Y."/>
            <person name="Esteves A.C."/>
            <person name="Alves A."/>
        </authorList>
    </citation>
    <scope>NUCLEOTIDE SEQUENCE</scope>
    <source>
        <strain evidence="8">MUM 19.33</strain>
    </source>
</reference>
<dbReference type="GeneID" id="75832194"/>
<dbReference type="CDD" id="cd01992">
    <property type="entry name" value="TilS_N"/>
    <property type="match status" value="1"/>
</dbReference>
<evidence type="ECO:0000256" key="1">
    <source>
        <dbReference type="ARBA" id="ARBA00013267"/>
    </source>
</evidence>
<dbReference type="GO" id="GO:0032267">
    <property type="term" value="F:tRNA(Ile)-lysidine synthase activity"/>
    <property type="evidence" value="ECO:0007669"/>
    <property type="project" value="UniProtKB-EC"/>
</dbReference>
<gene>
    <name evidence="8" type="ORF">J7T54_005711</name>
</gene>
<comment type="catalytic activity">
    <reaction evidence="6">
        <text>cytidine(34) in tRNA(Ile2) + L-lysine + ATP = lysidine(34) in tRNA(Ile2) + AMP + diphosphate + H(+)</text>
        <dbReference type="Rhea" id="RHEA:43744"/>
        <dbReference type="Rhea" id="RHEA-COMP:10625"/>
        <dbReference type="Rhea" id="RHEA-COMP:10670"/>
        <dbReference type="ChEBI" id="CHEBI:15378"/>
        <dbReference type="ChEBI" id="CHEBI:30616"/>
        <dbReference type="ChEBI" id="CHEBI:32551"/>
        <dbReference type="ChEBI" id="CHEBI:33019"/>
        <dbReference type="ChEBI" id="CHEBI:82748"/>
        <dbReference type="ChEBI" id="CHEBI:83665"/>
        <dbReference type="ChEBI" id="CHEBI:456215"/>
        <dbReference type="EC" id="6.3.4.19"/>
    </reaction>
</comment>
<evidence type="ECO:0000256" key="6">
    <source>
        <dbReference type="ARBA" id="ARBA00048539"/>
    </source>
</evidence>
<keyword evidence="9" id="KW-1185">Reference proteome</keyword>
<reference evidence="8" key="1">
    <citation type="journal article" date="2021" name="J Fungi (Basel)">
        <title>Genomic and Metabolomic Analyses of the Marine Fungus Emericellopsis cladophorae: Insights into Saltwater Adaptability Mechanisms and Its Biosynthetic Potential.</title>
        <authorList>
            <person name="Goncalves M.F.M."/>
            <person name="Hilario S."/>
            <person name="Van de Peer Y."/>
            <person name="Esteves A.C."/>
            <person name="Alves A."/>
        </authorList>
    </citation>
    <scope>NUCLEOTIDE SEQUENCE</scope>
    <source>
        <strain evidence="8">MUM 19.33</strain>
    </source>
</reference>
<dbReference type="AlphaFoldDB" id="A0A9Q0BFP6"/>
<keyword evidence="2" id="KW-0436">Ligase</keyword>
<evidence type="ECO:0000259" key="7">
    <source>
        <dbReference type="Pfam" id="PF01171"/>
    </source>
</evidence>
<dbReference type="GO" id="GO:0008033">
    <property type="term" value="P:tRNA processing"/>
    <property type="evidence" value="ECO:0007669"/>
    <property type="project" value="UniProtKB-KW"/>
</dbReference>
<dbReference type="InterPro" id="IPR012094">
    <property type="entry name" value="tRNA_Ile_lys_synt"/>
</dbReference>
<dbReference type="HAMAP" id="MF_01161">
    <property type="entry name" value="tRNA_Ile_lys_synt"/>
    <property type="match status" value="1"/>
</dbReference>
<keyword evidence="5" id="KW-0067">ATP-binding</keyword>
<sequence>MGSRSISSFVNGVTRPVSALEFKDALDAACRPQFPTATWYRDRPLALAVSGGLDSMALTHLAVELSRSIPQFRVAGYPVTSVLGLIIDHGLREGSAEEAMKVAAAIRDIGAAPSIKTLKWGQLVKHGIVPADLSNVESMARKLRYWYLGKSLRNLGAPVLLLGHHEDDQHETVLMRLLGGHSYRGLRGMQPVNDMPETQGLYGVHKSGLIADQQSTRPSVRFRPTQREQKRLRNIFREEHRQVPVDTSTRQPVGTSAFHDNVYLGDDPRVPYLRPVNTEGGGICVVRPLLGFSKDRLRATLEARGLSWFEDHTNADQTLTMRNAVRHIVRDHTLPKALQKESILALSQKARKRVEHEEAEARRLLTREGVAKNFDPCAGTLIIDLPSMRTKRRKRRDRLAGARAEARKPRQKLIAALALRQLIDFVTPETNLPPPSAMGNVVMRLFPELRPSSDPAPPRPTAFGIAGVLFEPIVRPDSVRWFLSRAPYTSKQNLPNFFHDWRIAGEAPPTPDQKAACPPAPPSPPRGWHSMKMRRLWDGRFWFSIDSTVRERFHVRPYDTTHARAFKRRLLPHQLARMEELLKHYAPGKVRTTLPALYLADHDAPMTLEGVGNLTLISLPTLRIQLPGTEEWIRCNCTYKKVDTGLLRHPKRATSGQHEDAWNYHMMSTSRRIRVRRLSKRNKNSRRL</sequence>